<dbReference type="EMBL" id="NNAY01004485">
    <property type="protein sequence ID" value="OXU17831.1"/>
    <property type="molecule type" value="Genomic_DNA"/>
</dbReference>
<keyword evidence="4" id="KW-1185">Reference proteome</keyword>
<dbReference type="AlphaFoldDB" id="A0A232EHN0"/>
<feature type="compositionally biased region" description="Polar residues" evidence="2">
    <location>
        <begin position="1"/>
        <end position="13"/>
    </location>
</feature>
<gene>
    <name evidence="3" type="ORF">TSAR_001966</name>
</gene>
<feature type="coiled-coil region" evidence="1">
    <location>
        <begin position="101"/>
        <end position="131"/>
    </location>
</feature>
<proteinExistence type="predicted"/>
<evidence type="ECO:0000313" key="4">
    <source>
        <dbReference type="Proteomes" id="UP000215335"/>
    </source>
</evidence>
<reference evidence="3 4" key="1">
    <citation type="journal article" date="2017" name="Curr. Biol.">
        <title>The Evolution of Venom by Co-option of Single-Copy Genes.</title>
        <authorList>
            <person name="Martinson E.O."/>
            <person name="Mrinalini"/>
            <person name="Kelkar Y.D."/>
            <person name="Chang C.H."/>
            <person name="Werren J.H."/>
        </authorList>
    </citation>
    <scope>NUCLEOTIDE SEQUENCE [LARGE SCALE GENOMIC DNA]</scope>
    <source>
        <strain evidence="3 4">Alberta</strain>
        <tissue evidence="3">Whole body</tissue>
    </source>
</reference>
<evidence type="ECO:0000256" key="1">
    <source>
        <dbReference type="SAM" id="Coils"/>
    </source>
</evidence>
<evidence type="ECO:0000313" key="3">
    <source>
        <dbReference type="EMBL" id="OXU17831.1"/>
    </source>
</evidence>
<organism evidence="3 4">
    <name type="scientific">Trichomalopsis sarcophagae</name>
    <dbReference type="NCBI Taxonomy" id="543379"/>
    <lineage>
        <taxon>Eukaryota</taxon>
        <taxon>Metazoa</taxon>
        <taxon>Ecdysozoa</taxon>
        <taxon>Arthropoda</taxon>
        <taxon>Hexapoda</taxon>
        <taxon>Insecta</taxon>
        <taxon>Pterygota</taxon>
        <taxon>Neoptera</taxon>
        <taxon>Endopterygota</taxon>
        <taxon>Hymenoptera</taxon>
        <taxon>Apocrita</taxon>
        <taxon>Proctotrupomorpha</taxon>
        <taxon>Chalcidoidea</taxon>
        <taxon>Pteromalidae</taxon>
        <taxon>Pteromalinae</taxon>
        <taxon>Trichomalopsis</taxon>
    </lineage>
</organism>
<name>A0A232EHN0_9HYME</name>
<feature type="region of interest" description="Disordered" evidence="2">
    <location>
        <begin position="1"/>
        <end position="54"/>
    </location>
</feature>
<comment type="caution">
    <text evidence="3">The sequence shown here is derived from an EMBL/GenBank/DDBJ whole genome shotgun (WGS) entry which is preliminary data.</text>
</comment>
<evidence type="ECO:0000256" key="2">
    <source>
        <dbReference type="SAM" id="MobiDB-lite"/>
    </source>
</evidence>
<dbReference type="Proteomes" id="UP000215335">
    <property type="component" value="Unassembled WGS sequence"/>
</dbReference>
<keyword evidence="1" id="KW-0175">Coiled coil</keyword>
<accession>A0A232EHN0</accession>
<feature type="compositionally biased region" description="Polar residues" evidence="2">
    <location>
        <begin position="35"/>
        <end position="47"/>
    </location>
</feature>
<sequence>MSQIDLSTGNHSQDPPPSYEEVCSSLTPGKLINSEEVTTGETTQYHTPTAPACEDIQDGISENVVLENRINTGIPNSGFPQNVRAKEGLEKAATTRRAPTKAELYRNLLELEESERRAELAEEHLKRIKREIDAMDDCSGFCNCNKINM</sequence>
<protein>
    <submittedName>
        <fullName evidence="3">Uncharacterized protein</fullName>
    </submittedName>
</protein>